<dbReference type="AlphaFoldDB" id="C7ZB06"/>
<dbReference type="GO" id="GO:0010436">
    <property type="term" value="F:carotenoid dioxygenase activity"/>
    <property type="evidence" value="ECO:0007669"/>
    <property type="project" value="TreeGrafter"/>
</dbReference>
<dbReference type="eggNOG" id="KOG1285">
    <property type="taxonomic scope" value="Eukaryota"/>
</dbReference>
<dbReference type="Proteomes" id="UP000005206">
    <property type="component" value="Chromosome 7"/>
</dbReference>
<comment type="cofactor">
    <cofactor evidence="5">
        <name>Fe(2+)</name>
        <dbReference type="ChEBI" id="CHEBI:29033"/>
    </cofactor>
    <text evidence="5">Binds 1 Fe(2+) ion per subunit.</text>
</comment>
<dbReference type="GO" id="GO:0046872">
    <property type="term" value="F:metal ion binding"/>
    <property type="evidence" value="ECO:0007669"/>
    <property type="project" value="UniProtKB-KW"/>
</dbReference>
<dbReference type="InterPro" id="IPR004294">
    <property type="entry name" value="Carotenoid_Oase"/>
</dbReference>
<dbReference type="InterPro" id="IPR011047">
    <property type="entry name" value="Quinoprotein_ADH-like_sf"/>
</dbReference>
<dbReference type="PANTHER" id="PTHR10543:SF89">
    <property type="entry name" value="CAROTENOID 9,10(9',10')-CLEAVAGE DIOXYGENASE 1"/>
    <property type="match status" value="1"/>
</dbReference>
<evidence type="ECO:0000313" key="6">
    <source>
        <dbReference type="EMBL" id="EEU38707.1"/>
    </source>
</evidence>
<keyword evidence="4 5" id="KW-0408">Iron</keyword>
<evidence type="ECO:0000256" key="5">
    <source>
        <dbReference type="PIRSR" id="PIRSR604294-1"/>
    </source>
</evidence>
<evidence type="ECO:0000256" key="3">
    <source>
        <dbReference type="ARBA" id="ARBA00023002"/>
    </source>
</evidence>
<sequence length="567" mass="63864">MVKAHAIYNDFAAASRPFRAEVGIEDVEVEGTIPKELNGTFYRVMQDPYYERDYYLGGSKTVAFDGDGNISAFRIKDGKVSFQQKYVMTERLVAERKAGRALFGMFSSPFSHHPCVRAVLDSTANTNIIIHAGKLLALSEFGPAYELDPNSLSTVGHDAFEGVDPRKPFTAHPHVDPKTGDLVAFGYQLNGLGSPQISVYVINKDGKRTLKRDFEFQGGGIIHDCAVTENYVVLMRMPFMVDYKDHDKPRKHQWYYDEKCPAWFGVIPRNESAPIRWFKYKNCMSIHTGASWEEDGKIYFDSSVASHNAFSFLPSRHGENPKPSDVTVNYVKWCIDPSSASDIMPDPEVLLSDPCEFPRIDERFLGQKTRYTYMDCYKPDGGNTAQLYQGLNALARLDYKTGNVEYFSPGPSCLVQEPCFSPRHPDAGEGDGFLITMIDNQRLNRNEVIIQDTKDFQAVVARIILPFRLRSAVHGNWVDAERIPETEPVEIQSIPDIYPNVPTVKTCEIWALPRNPIRLVIIASYDVTEKNQFLCAKRGESHWTLETHPSVQKSVGVAPAMSGSCQH</sequence>
<dbReference type="Pfam" id="PF03055">
    <property type="entry name" value="RPE65"/>
    <property type="match status" value="1"/>
</dbReference>
<feature type="binding site" evidence="5">
    <location>
        <position position="474"/>
    </location>
    <ligand>
        <name>Fe cation</name>
        <dbReference type="ChEBI" id="CHEBI:24875"/>
        <note>catalytic</note>
    </ligand>
</feature>
<keyword evidence="3" id="KW-0560">Oxidoreductase</keyword>
<dbReference type="OrthoDB" id="1069523at2759"/>
<evidence type="ECO:0000256" key="4">
    <source>
        <dbReference type="ARBA" id="ARBA00023004"/>
    </source>
</evidence>
<dbReference type="EMBL" id="GG698914">
    <property type="protein sequence ID" value="EEU38707.1"/>
    <property type="molecule type" value="Genomic_DNA"/>
</dbReference>
<gene>
    <name evidence="6" type="ORF">NECHADRAFT_83121</name>
</gene>
<name>C7ZB06_FUSV7</name>
<protein>
    <recommendedName>
        <fullName evidence="8">Carotenoid oxygenase</fullName>
    </recommendedName>
</protein>
<dbReference type="VEuPathDB" id="FungiDB:NECHADRAFT_83121"/>
<feature type="binding site" evidence="5">
    <location>
        <position position="287"/>
    </location>
    <ligand>
        <name>Fe cation</name>
        <dbReference type="ChEBI" id="CHEBI:24875"/>
        <note>catalytic</note>
    </ligand>
</feature>
<dbReference type="GeneID" id="9670736"/>
<organism evidence="6 7">
    <name type="scientific">Fusarium vanettenii (strain ATCC MYA-4622 / CBS 123669 / FGSC 9596 / NRRL 45880 / 77-13-4)</name>
    <name type="common">Fusarium solani subsp. pisi</name>
    <dbReference type="NCBI Taxonomy" id="660122"/>
    <lineage>
        <taxon>Eukaryota</taxon>
        <taxon>Fungi</taxon>
        <taxon>Dikarya</taxon>
        <taxon>Ascomycota</taxon>
        <taxon>Pezizomycotina</taxon>
        <taxon>Sordariomycetes</taxon>
        <taxon>Hypocreomycetidae</taxon>
        <taxon>Hypocreales</taxon>
        <taxon>Nectriaceae</taxon>
        <taxon>Fusarium</taxon>
        <taxon>Fusarium solani species complex</taxon>
        <taxon>Fusarium vanettenii</taxon>
    </lineage>
</organism>
<proteinExistence type="inferred from homology"/>
<evidence type="ECO:0000313" key="7">
    <source>
        <dbReference type="Proteomes" id="UP000005206"/>
    </source>
</evidence>
<evidence type="ECO:0000256" key="1">
    <source>
        <dbReference type="ARBA" id="ARBA00006787"/>
    </source>
</evidence>
<evidence type="ECO:0000256" key="2">
    <source>
        <dbReference type="ARBA" id="ARBA00022723"/>
    </source>
</evidence>
<dbReference type="PANTHER" id="PTHR10543">
    <property type="entry name" value="BETA-CAROTENE DIOXYGENASE"/>
    <property type="match status" value="1"/>
</dbReference>
<dbReference type="GO" id="GO:0016121">
    <property type="term" value="P:carotene catabolic process"/>
    <property type="evidence" value="ECO:0007669"/>
    <property type="project" value="TreeGrafter"/>
</dbReference>
<feature type="binding site" evidence="5">
    <location>
        <position position="223"/>
    </location>
    <ligand>
        <name>Fe cation</name>
        <dbReference type="ChEBI" id="CHEBI:24875"/>
        <note>catalytic</note>
    </ligand>
</feature>
<dbReference type="InParanoid" id="C7ZB06"/>
<dbReference type="KEGG" id="nhe:NECHADRAFT_83121"/>
<reference evidence="6 7" key="1">
    <citation type="journal article" date="2009" name="PLoS Genet.">
        <title>The genome of Nectria haematococca: contribution of supernumerary chromosomes to gene expansion.</title>
        <authorList>
            <person name="Coleman J.J."/>
            <person name="Rounsley S.D."/>
            <person name="Rodriguez-Carres M."/>
            <person name="Kuo A."/>
            <person name="Wasmann C.C."/>
            <person name="Grimwood J."/>
            <person name="Schmutz J."/>
            <person name="Taga M."/>
            <person name="White G.J."/>
            <person name="Zhou S."/>
            <person name="Schwartz D.C."/>
            <person name="Freitag M."/>
            <person name="Ma L.J."/>
            <person name="Danchin E.G."/>
            <person name="Henrissat B."/>
            <person name="Coutinho P.M."/>
            <person name="Nelson D.R."/>
            <person name="Straney D."/>
            <person name="Napoli C.A."/>
            <person name="Barker B.M."/>
            <person name="Gribskov M."/>
            <person name="Rep M."/>
            <person name="Kroken S."/>
            <person name="Molnar I."/>
            <person name="Rensing C."/>
            <person name="Kennell J.C."/>
            <person name="Zamora J."/>
            <person name="Farman M.L."/>
            <person name="Selker E.U."/>
            <person name="Salamov A."/>
            <person name="Shapiro H."/>
            <person name="Pangilinan J."/>
            <person name="Lindquist E."/>
            <person name="Lamers C."/>
            <person name="Grigoriev I.V."/>
            <person name="Geiser D.M."/>
            <person name="Covert S.F."/>
            <person name="Temporini E."/>
            <person name="Vanetten H.D."/>
        </authorList>
    </citation>
    <scope>NUCLEOTIDE SEQUENCE [LARGE SCALE GENOMIC DNA]</scope>
    <source>
        <strain evidence="7">ATCC MYA-4622 / CBS 123669 / FGSC 9596 / NRRL 45880 / 77-13-4</strain>
    </source>
</reference>
<evidence type="ECO:0008006" key="8">
    <source>
        <dbReference type="Google" id="ProtNLM"/>
    </source>
</evidence>
<dbReference type="SUPFAM" id="SSF50998">
    <property type="entry name" value="Quinoprotein alcohol dehydrogenase-like"/>
    <property type="match status" value="1"/>
</dbReference>
<comment type="similarity">
    <text evidence="1">Belongs to the carotenoid oxygenase family.</text>
</comment>
<dbReference type="HOGENOM" id="CLU_016472_6_2_1"/>
<keyword evidence="7" id="KW-1185">Reference proteome</keyword>
<dbReference type="RefSeq" id="XP_003044420.1">
    <property type="nucleotide sequence ID" value="XM_003044374.1"/>
</dbReference>
<keyword evidence="2 5" id="KW-0479">Metal-binding</keyword>
<dbReference type="OMA" id="KMFPEAG"/>
<feature type="binding site" evidence="5">
    <location>
        <position position="172"/>
    </location>
    <ligand>
        <name>Fe cation</name>
        <dbReference type="ChEBI" id="CHEBI:24875"/>
        <note>catalytic</note>
    </ligand>
</feature>
<accession>C7ZB06</accession>